<reference evidence="1 2" key="1">
    <citation type="journal article" date="2012" name="Genome Biol.">
        <title>Genome and low-iron response of an oceanic diatom adapted to chronic iron limitation.</title>
        <authorList>
            <person name="Lommer M."/>
            <person name="Specht M."/>
            <person name="Roy A.S."/>
            <person name="Kraemer L."/>
            <person name="Andreson R."/>
            <person name="Gutowska M.A."/>
            <person name="Wolf J."/>
            <person name="Bergner S.V."/>
            <person name="Schilhabel M.B."/>
            <person name="Klostermeier U.C."/>
            <person name="Beiko R.G."/>
            <person name="Rosenstiel P."/>
            <person name="Hippler M."/>
            <person name="Laroche J."/>
        </authorList>
    </citation>
    <scope>NUCLEOTIDE SEQUENCE [LARGE SCALE GENOMIC DNA]</scope>
    <source>
        <strain evidence="1 2">CCMP1005</strain>
    </source>
</reference>
<keyword evidence="2" id="KW-1185">Reference proteome</keyword>
<dbReference type="Proteomes" id="UP000266841">
    <property type="component" value="Unassembled WGS sequence"/>
</dbReference>
<protein>
    <submittedName>
        <fullName evidence="1">Uncharacterized protein</fullName>
    </submittedName>
</protein>
<evidence type="ECO:0000313" key="2">
    <source>
        <dbReference type="Proteomes" id="UP000266841"/>
    </source>
</evidence>
<dbReference type="EMBL" id="AGNL01032067">
    <property type="protein sequence ID" value="EJK56228.1"/>
    <property type="molecule type" value="Genomic_DNA"/>
</dbReference>
<evidence type="ECO:0000313" key="1">
    <source>
        <dbReference type="EMBL" id="EJK56228.1"/>
    </source>
</evidence>
<sequence>MVATLHAYRAEKQLLEDNNDTSSERYRDACLLLKDAEELIGSDWDGVTVLEDNNDKPPVVMPDYITKAIREGDIKAFLRWINANRKEDRANASLTIDT</sequence>
<gene>
    <name evidence="1" type="ORF">THAOC_23928</name>
</gene>
<dbReference type="AlphaFoldDB" id="K0RR60"/>
<feature type="non-terminal residue" evidence="1">
    <location>
        <position position="98"/>
    </location>
</feature>
<organism evidence="1 2">
    <name type="scientific">Thalassiosira oceanica</name>
    <name type="common">Marine diatom</name>
    <dbReference type="NCBI Taxonomy" id="159749"/>
    <lineage>
        <taxon>Eukaryota</taxon>
        <taxon>Sar</taxon>
        <taxon>Stramenopiles</taxon>
        <taxon>Ochrophyta</taxon>
        <taxon>Bacillariophyta</taxon>
        <taxon>Coscinodiscophyceae</taxon>
        <taxon>Thalassiosirophycidae</taxon>
        <taxon>Thalassiosirales</taxon>
        <taxon>Thalassiosiraceae</taxon>
        <taxon>Thalassiosira</taxon>
    </lineage>
</organism>
<dbReference type="eggNOG" id="ENOG502QSQ8">
    <property type="taxonomic scope" value="Eukaryota"/>
</dbReference>
<name>K0RR60_THAOC</name>
<proteinExistence type="predicted"/>
<accession>K0RR60</accession>
<comment type="caution">
    <text evidence="1">The sequence shown here is derived from an EMBL/GenBank/DDBJ whole genome shotgun (WGS) entry which is preliminary data.</text>
</comment>